<comment type="caution">
    <text evidence="2">The sequence shown here is derived from an EMBL/GenBank/DDBJ whole genome shotgun (WGS) entry which is preliminary data.</text>
</comment>
<dbReference type="Pfam" id="PF04326">
    <property type="entry name" value="SLFN_AlbA_2"/>
    <property type="match status" value="1"/>
</dbReference>
<evidence type="ECO:0000313" key="3">
    <source>
        <dbReference type="Proteomes" id="UP001243212"/>
    </source>
</evidence>
<dbReference type="PANTHER" id="PTHR30595">
    <property type="entry name" value="GLPR-RELATED TRANSCRIPTIONAL REPRESSOR"/>
    <property type="match status" value="1"/>
</dbReference>
<dbReference type="EMBL" id="JAUSQX010000001">
    <property type="protein sequence ID" value="MDP9806408.1"/>
    <property type="molecule type" value="Genomic_DNA"/>
</dbReference>
<dbReference type="Gene3D" id="3.30.950.30">
    <property type="entry name" value="Schlafen, AAA domain"/>
    <property type="match status" value="1"/>
</dbReference>
<evidence type="ECO:0000259" key="1">
    <source>
        <dbReference type="Pfam" id="PF04326"/>
    </source>
</evidence>
<proteinExistence type="predicted"/>
<protein>
    <recommendedName>
        <fullName evidence="1">Schlafen AlbA-2 domain-containing protein</fullName>
    </recommendedName>
</protein>
<dbReference type="RefSeq" id="WP_307682633.1">
    <property type="nucleotide sequence ID" value="NZ_JAUSQX010000001.1"/>
</dbReference>
<dbReference type="PANTHER" id="PTHR30595:SF6">
    <property type="entry name" value="SCHLAFEN ALBA-2 DOMAIN-CONTAINING PROTEIN"/>
    <property type="match status" value="1"/>
</dbReference>
<dbReference type="Proteomes" id="UP001243212">
    <property type="component" value="Unassembled WGS sequence"/>
</dbReference>
<name>A0ABT9NG80_9ACTO</name>
<evidence type="ECO:0000313" key="2">
    <source>
        <dbReference type="EMBL" id="MDP9806408.1"/>
    </source>
</evidence>
<dbReference type="InterPro" id="IPR007421">
    <property type="entry name" value="Schlafen_AlbA_2_dom"/>
</dbReference>
<feature type="domain" description="Schlafen AlbA-2" evidence="1">
    <location>
        <begin position="10"/>
        <end position="147"/>
    </location>
</feature>
<reference evidence="2 3" key="1">
    <citation type="submission" date="2023-07" db="EMBL/GenBank/DDBJ databases">
        <title>Sequencing the genomes of 1000 actinobacteria strains.</title>
        <authorList>
            <person name="Klenk H.-P."/>
        </authorList>
    </citation>
    <scope>NUCLEOTIDE SEQUENCE [LARGE SCALE GENOMIC DNA]</scope>
    <source>
        <strain evidence="2 3">DSM 17163</strain>
    </source>
</reference>
<dbReference type="InterPro" id="IPR038461">
    <property type="entry name" value="Schlafen_AlbA_2_dom_sf"/>
</dbReference>
<keyword evidence="3" id="KW-1185">Reference proteome</keyword>
<organism evidence="2 3">
    <name type="scientific">Trueperella bonasi</name>
    <dbReference type="NCBI Taxonomy" id="312286"/>
    <lineage>
        <taxon>Bacteria</taxon>
        <taxon>Bacillati</taxon>
        <taxon>Actinomycetota</taxon>
        <taxon>Actinomycetes</taxon>
        <taxon>Actinomycetales</taxon>
        <taxon>Actinomycetaceae</taxon>
        <taxon>Trueperella</taxon>
    </lineage>
</organism>
<accession>A0ABT9NG80</accession>
<sequence length="475" mass="53036">MLRNLLLQTEGEHLDFKLQLDLESTEGKVKFAKDVVALANTHPGGHLVVGVENSGAIPDTGQILDPKQYDSARLRDVVSKYVDGPINIRAQIHSMNGNDVLLIAISSGTTYPIPMSKQGNYEDSHGNPCQVFRVGDVYLREGSQNVSLRYAHWERLLALHDRQMRDEARRIIETIVKELAKLQVNDPASAIRIPLSLDMNYGSLGAAIASHVANGSKVPLERLIRQALNADDSQWERNLTVIAIAAVRALEYNDSELVSFAVDCLFEMYERSTNNRNRQLEIIVFIYVIGAAAVRYKRWSTLLPMVLRGGSGNTYRSWIRETQVDASRADLFSGQSGMMIDLARGLMANVRELRPDIAGDLPVDDAPRDDASLNSLCQFDFIQVLAQELVPESGRAEGYPACAIYSDERVKSFANEYVCHSMVRSELTHQSDEDMSREVFASTCNITRQASSSLGFWWDIPNQRAKNYIHEASDA</sequence>
<gene>
    <name evidence="2" type="ORF">J2S70_000990</name>
</gene>